<dbReference type="PANTHER" id="PTHR14572">
    <property type="entry name" value="PANCREATIC PROGENITOR CELL DIFFERENTIATION AND PROLIFERATION FACTOR"/>
    <property type="match status" value="1"/>
</dbReference>
<keyword evidence="3" id="KW-1185">Reference proteome</keyword>
<comment type="caution">
    <text evidence="2">The sequence shown here is derived from an EMBL/GenBank/DDBJ whole genome shotgun (WGS) entry which is preliminary data.</text>
</comment>
<dbReference type="AlphaFoldDB" id="A0A811YK13"/>
<dbReference type="EMBL" id="CAJHUB010000680">
    <property type="protein sequence ID" value="CAD7677706.1"/>
    <property type="molecule type" value="Genomic_DNA"/>
</dbReference>
<reference evidence="2" key="1">
    <citation type="submission" date="2020-12" db="EMBL/GenBank/DDBJ databases">
        <authorList>
            <consortium name="Molecular Ecology Group"/>
        </authorList>
    </citation>
    <scope>NUCLEOTIDE SEQUENCE</scope>
    <source>
        <strain evidence="2">TBG_1078</strain>
    </source>
</reference>
<dbReference type="Proteomes" id="UP000645828">
    <property type="component" value="Unassembled WGS sequence"/>
</dbReference>
<protein>
    <submittedName>
        <fullName evidence="2">(raccoon dog) hypothetical protein</fullName>
    </submittedName>
</protein>
<evidence type="ECO:0000256" key="1">
    <source>
        <dbReference type="ARBA" id="ARBA00006609"/>
    </source>
</evidence>
<proteinExistence type="inferred from homology"/>
<dbReference type="GO" id="GO:0030154">
    <property type="term" value="P:cell differentiation"/>
    <property type="evidence" value="ECO:0007669"/>
    <property type="project" value="InterPro"/>
</dbReference>
<evidence type="ECO:0000313" key="2">
    <source>
        <dbReference type="EMBL" id="CAD7677706.1"/>
    </source>
</evidence>
<sequence length="87" mass="9585">MATHDYYTTWVPLPVIASAEVQSISGKPSHHPGLPRTDCDLSHWWANFFFGKSVLSVLFTVLEFPECLESPQASSSTITCDLTLEAA</sequence>
<comment type="similarity">
    <text evidence="1">Belongs to the PPDPF family.</text>
</comment>
<organism evidence="2 3">
    <name type="scientific">Nyctereutes procyonoides</name>
    <name type="common">Raccoon dog</name>
    <name type="synonym">Canis procyonoides</name>
    <dbReference type="NCBI Taxonomy" id="34880"/>
    <lineage>
        <taxon>Eukaryota</taxon>
        <taxon>Metazoa</taxon>
        <taxon>Chordata</taxon>
        <taxon>Craniata</taxon>
        <taxon>Vertebrata</taxon>
        <taxon>Euteleostomi</taxon>
        <taxon>Mammalia</taxon>
        <taxon>Eutheria</taxon>
        <taxon>Laurasiatheria</taxon>
        <taxon>Carnivora</taxon>
        <taxon>Caniformia</taxon>
        <taxon>Canidae</taxon>
        <taxon>Nyctereutes</taxon>
    </lineage>
</organism>
<name>A0A811YK13_NYCPR</name>
<dbReference type="InterPro" id="IPR026754">
    <property type="entry name" value="PPDPF"/>
</dbReference>
<evidence type="ECO:0000313" key="3">
    <source>
        <dbReference type="Proteomes" id="UP000645828"/>
    </source>
</evidence>
<accession>A0A811YK13</accession>
<dbReference type="Pfam" id="PF15060">
    <property type="entry name" value="PPDFL"/>
    <property type="match status" value="1"/>
</dbReference>
<gene>
    <name evidence="2" type="ORF">NYPRO_LOCUS10504</name>
</gene>